<accession>A0A5E4MZ50</accession>
<dbReference type="InterPro" id="IPR015257">
    <property type="entry name" value="Maf1"/>
</dbReference>
<dbReference type="PANTHER" id="PTHR22504">
    <property type="entry name" value="REPRESSOR OF RNA POLYMERASE III TRANSCRIPTION MAF1"/>
    <property type="match status" value="1"/>
</dbReference>
<reference evidence="4 5" key="1">
    <citation type="submission" date="2019-08" db="EMBL/GenBank/DDBJ databases">
        <authorList>
            <person name="Alioto T."/>
            <person name="Alioto T."/>
            <person name="Gomez Garrido J."/>
        </authorList>
    </citation>
    <scope>NUCLEOTIDE SEQUENCE [LARGE SCALE GENOMIC DNA]</scope>
</reference>
<dbReference type="AlphaFoldDB" id="A0A5E4MZ50"/>
<feature type="region of interest" description="Disordered" evidence="3">
    <location>
        <begin position="259"/>
        <end position="282"/>
    </location>
</feature>
<dbReference type="InterPro" id="IPR038564">
    <property type="entry name" value="Maf1_sf"/>
</dbReference>
<dbReference type="Proteomes" id="UP000325440">
    <property type="component" value="Unassembled WGS sequence"/>
</dbReference>
<name>A0A5E4MZ50_9HEMI</name>
<evidence type="ECO:0000256" key="2">
    <source>
        <dbReference type="PIRNR" id="PIRNR037240"/>
    </source>
</evidence>
<dbReference type="PIRSF" id="PIRSF037240">
    <property type="entry name" value="RNA_polIII_Trep_MAF1"/>
    <property type="match status" value="1"/>
</dbReference>
<dbReference type="PANTHER" id="PTHR22504:SF0">
    <property type="entry name" value="REPRESSOR OF RNA POLYMERASE III TRANSCRIPTION MAF1 HOMOLOG"/>
    <property type="match status" value="1"/>
</dbReference>
<dbReference type="Pfam" id="PF09174">
    <property type="entry name" value="Maf1"/>
    <property type="match status" value="1"/>
</dbReference>
<dbReference type="EMBL" id="CABPRJ010001439">
    <property type="protein sequence ID" value="VVC36916.1"/>
    <property type="molecule type" value="Genomic_DNA"/>
</dbReference>
<gene>
    <name evidence="4" type="ORF">CINCED_3A006634</name>
</gene>
<evidence type="ECO:0000313" key="4">
    <source>
        <dbReference type="EMBL" id="VVC36916.1"/>
    </source>
</evidence>
<keyword evidence="2" id="KW-0805">Transcription regulation</keyword>
<protein>
    <recommendedName>
        <fullName evidence="2">Repressor of RNA polymerase III transcription MAF1</fullName>
    </recommendedName>
</protein>
<dbReference type="GO" id="GO:0016480">
    <property type="term" value="P:negative regulation of transcription by RNA polymerase III"/>
    <property type="evidence" value="ECO:0007669"/>
    <property type="project" value="UniProtKB-UniRule"/>
</dbReference>
<evidence type="ECO:0000256" key="1">
    <source>
        <dbReference type="ARBA" id="ARBA00006231"/>
    </source>
</evidence>
<comment type="subcellular location">
    <subcellularLocation>
        <location evidence="2">Nucleus</location>
    </subcellularLocation>
</comment>
<dbReference type="Gene3D" id="3.40.1000.50">
    <property type="entry name" value="Repressor of RNA polymerase III transcription Maf1"/>
    <property type="match status" value="1"/>
</dbReference>
<keyword evidence="5" id="KW-1185">Reference proteome</keyword>
<keyword evidence="2" id="KW-0804">Transcription</keyword>
<proteinExistence type="inferred from homology"/>
<dbReference type="GO" id="GO:0005634">
    <property type="term" value="C:nucleus"/>
    <property type="evidence" value="ECO:0007669"/>
    <property type="project" value="UniProtKB-SubCell"/>
</dbReference>
<comment type="similarity">
    <text evidence="1 2">Belongs to the MAF1 family.</text>
</comment>
<comment type="function">
    <text evidence="2">Element of the TORC1 signaling pathway that acts as a mediator of diverse signals and that represses RNA polymerase III transcription. Inhibits the de novo assembly of TFIIIB onto DNA.</text>
</comment>
<dbReference type="FunFam" id="3.40.1000.50:FF:000003">
    <property type="entry name" value="Repressor of RNA polymerase III transcription MAF1"/>
    <property type="match status" value="1"/>
</dbReference>
<dbReference type="GO" id="GO:0000994">
    <property type="term" value="F:RNA polymerase III core binding"/>
    <property type="evidence" value="ECO:0007669"/>
    <property type="project" value="TreeGrafter"/>
</dbReference>
<sequence>MKLLESSRLNELSRALCVDRGDVKVIARIESYSCKMVGDEKQQYKKFYSQSGTQPNDLEALGCSPNSDPRYGRSLSVSGDEEVLLCDTISRKSLFYLIATLNATFAPDYDFTDAKSSEFSRERSLQWVMRDVDNNLSTVTIEPTSPSSSLEDSNDATSINHVECVAVTNNYPYLRDKLWEIIDKEISMSQCDIYSYTPDMQSDPFSEDGCLWSFNYFFYNKKLKRILFFTCRRIISSSYPMDFDGSIGTGPTESMFSSDYYDDSTDGNNRRHRDRSPLSNWR</sequence>
<evidence type="ECO:0000256" key="3">
    <source>
        <dbReference type="SAM" id="MobiDB-lite"/>
    </source>
</evidence>
<keyword evidence="2" id="KW-0539">Nucleus</keyword>
<organism evidence="4 5">
    <name type="scientific">Cinara cedri</name>
    <dbReference type="NCBI Taxonomy" id="506608"/>
    <lineage>
        <taxon>Eukaryota</taxon>
        <taxon>Metazoa</taxon>
        <taxon>Ecdysozoa</taxon>
        <taxon>Arthropoda</taxon>
        <taxon>Hexapoda</taxon>
        <taxon>Insecta</taxon>
        <taxon>Pterygota</taxon>
        <taxon>Neoptera</taxon>
        <taxon>Paraneoptera</taxon>
        <taxon>Hemiptera</taxon>
        <taxon>Sternorrhyncha</taxon>
        <taxon>Aphidomorpha</taxon>
        <taxon>Aphidoidea</taxon>
        <taxon>Aphididae</taxon>
        <taxon>Lachninae</taxon>
        <taxon>Cinara</taxon>
    </lineage>
</organism>
<dbReference type="OrthoDB" id="277029at2759"/>
<evidence type="ECO:0000313" key="5">
    <source>
        <dbReference type="Proteomes" id="UP000325440"/>
    </source>
</evidence>
<keyword evidence="2" id="KW-0678">Repressor</keyword>